<organism evidence="2 3">
    <name type="scientific">Choiromyces venosus 120613-1</name>
    <dbReference type="NCBI Taxonomy" id="1336337"/>
    <lineage>
        <taxon>Eukaryota</taxon>
        <taxon>Fungi</taxon>
        <taxon>Dikarya</taxon>
        <taxon>Ascomycota</taxon>
        <taxon>Pezizomycotina</taxon>
        <taxon>Pezizomycetes</taxon>
        <taxon>Pezizales</taxon>
        <taxon>Tuberaceae</taxon>
        <taxon>Choiromyces</taxon>
    </lineage>
</organism>
<keyword evidence="3" id="KW-1185">Reference proteome</keyword>
<reference evidence="2 3" key="1">
    <citation type="journal article" date="2018" name="Nat. Ecol. Evol.">
        <title>Pezizomycetes genomes reveal the molecular basis of ectomycorrhizal truffle lifestyle.</title>
        <authorList>
            <person name="Murat C."/>
            <person name="Payen T."/>
            <person name="Noel B."/>
            <person name="Kuo A."/>
            <person name="Morin E."/>
            <person name="Chen J."/>
            <person name="Kohler A."/>
            <person name="Krizsan K."/>
            <person name="Balestrini R."/>
            <person name="Da Silva C."/>
            <person name="Montanini B."/>
            <person name="Hainaut M."/>
            <person name="Levati E."/>
            <person name="Barry K.W."/>
            <person name="Belfiori B."/>
            <person name="Cichocki N."/>
            <person name="Clum A."/>
            <person name="Dockter R.B."/>
            <person name="Fauchery L."/>
            <person name="Guy J."/>
            <person name="Iotti M."/>
            <person name="Le Tacon F."/>
            <person name="Lindquist E.A."/>
            <person name="Lipzen A."/>
            <person name="Malagnac F."/>
            <person name="Mello A."/>
            <person name="Molinier V."/>
            <person name="Miyauchi S."/>
            <person name="Poulain J."/>
            <person name="Riccioni C."/>
            <person name="Rubini A."/>
            <person name="Sitrit Y."/>
            <person name="Splivallo R."/>
            <person name="Traeger S."/>
            <person name="Wang M."/>
            <person name="Zifcakova L."/>
            <person name="Wipf D."/>
            <person name="Zambonelli A."/>
            <person name="Paolocci F."/>
            <person name="Nowrousian M."/>
            <person name="Ottonello S."/>
            <person name="Baldrian P."/>
            <person name="Spatafora J.W."/>
            <person name="Henrissat B."/>
            <person name="Nagy L.G."/>
            <person name="Aury J.M."/>
            <person name="Wincker P."/>
            <person name="Grigoriev I.V."/>
            <person name="Bonfante P."/>
            <person name="Martin F.M."/>
        </authorList>
    </citation>
    <scope>NUCLEOTIDE SEQUENCE [LARGE SCALE GENOMIC DNA]</scope>
    <source>
        <strain evidence="2 3">120613-1</strain>
    </source>
</reference>
<protein>
    <submittedName>
        <fullName evidence="2">Uncharacterized protein</fullName>
    </submittedName>
</protein>
<name>A0A3N4JQ68_9PEZI</name>
<evidence type="ECO:0000313" key="3">
    <source>
        <dbReference type="Proteomes" id="UP000276215"/>
    </source>
</evidence>
<dbReference type="Proteomes" id="UP000276215">
    <property type="component" value="Unassembled WGS sequence"/>
</dbReference>
<feature type="region of interest" description="Disordered" evidence="1">
    <location>
        <begin position="1"/>
        <end position="40"/>
    </location>
</feature>
<accession>A0A3N4JQ68</accession>
<dbReference type="AlphaFoldDB" id="A0A3N4JQ68"/>
<evidence type="ECO:0000256" key="1">
    <source>
        <dbReference type="SAM" id="MobiDB-lite"/>
    </source>
</evidence>
<evidence type="ECO:0000313" key="2">
    <source>
        <dbReference type="EMBL" id="RPB00464.1"/>
    </source>
</evidence>
<dbReference type="EMBL" id="ML120380">
    <property type="protein sequence ID" value="RPB00464.1"/>
    <property type="molecule type" value="Genomic_DNA"/>
</dbReference>
<sequence>MFSPSAPSTLPTHLATPSSSFVVPPSHLSQPSQTPTPSHCYNTRHHPNVTLSSAPILLAPNLAAIFARESRAGHLTATYLSFSAGPFPGGLSEYVQIHQDPTADMVEQSDILQPIIRKMQLLKKAF</sequence>
<proteinExistence type="predicted"/>
<gene>
    <name evidence="2" type="ORF">L873DRAFT_816921</name>
</gene>